<dbReference type="PANTHER" id="PTHR31793">
    <property type="entry name" value="4-HYDROXYBENZOYL-COA THIOESTERASE FAMILY MEMBER"/>
    <property type="match status" value="1"/>
</dbReference>
<dbReference type="Proteomes" id="UP001210678">
    <property type="component" value="Unassembled WGS sequence"/>
</dbReference>
<dbReference type="Pfam" id="PF13279">
    <property type="entry name" value="4HBT_2"/>
    <property type="match status" value="1"/>
</dbReference>
<accession>A0ABT4YNZ3</accession>
<dbReference type="InterPro" id="IPR050563">
    <property type="entry name" value="4-hydroxybenzoyl-CoA_TE"/>
</dbReference>
<protein>
    <submittedName>
        <fullName evidence="3">Acyl-CoA thioesterase</fullName>
    </submittedName>
</protein>
<name>A0ABT4YNZ3_9VIBR</name>
<keyword evidence="2" id="KW-0378">Hydrolase</keyword>
<dbReference type="RefSeq" id="WP_272133712.1">
    <property type="nucleotide sequence ID" value="NZ_JAQLOI010000001.1"/>
</dbReference>
<dbReference type="Gene3D" id="3.10.129.10">
    <property type="entry name" value="Hotdog Thioesterase"/>
    <property type="match status" value="1"/>
</dbReference>
<sequence>MSTRNNTDETGIASELHATYSLNAEIIIKPLFQDADPMGVVYHGNYFRFFEQARHNLMAKINYSYLDMNASGYMWPIIDTRVKYIKAIPFDHEIRVTAKLTEWEHRLRVDYIIYDNNTGERMTKAHTMQVAVDMATQEMCFVSPKLFTDKVEQWHKYGELND</sequence>
<dbReference type="InterPro" id="IPR029069">
    <property type="entry name" value="HotDog_dom_sf"/>
</dbReference>
<gene>
    <name evidence="3" type="ORF">PGX00_06120</name>
</gene>
<evidence type="ECO:0000256" key="2">
    <source>
        <dbReference type="ARBA" id="ARBA00022801"/>
    </source>
</evidence>
<evidence type="ECO:0000313" key="3">
    <source>
        <dbReference type="EMBL" id="MDB1123259.1"/>
    </source>
</evidence>
<dbReference type="CDD" id="cd00586">
    <property type="entry name" value="4HBT"/>
    <property type="match status" value="1"/>
</dbReference>
<dbReference type="SUPFAM" id="SSF54637">
    <property type="entry name" value="Thioesterase/thiol ester dehydrase-isomerase"/>
    <property type="match status" value="1"/>
</dbReference>
<organism evidence="3 4">
    <name type="scientific">Vibrio algarum</name>
    <dbReference type="NCBI Taxonomy" id="3020714"/>
    <lineage>
        <taxon>Bacteria</taxon>
        <taxon>Pseudomonadati</taxon>
        <taxon>Pseudomonadota</taxon>
        <taxon>Gammaproteobacteria</taxon>
        <taxon>Vibrionales</taxon>
        <taxon>Vibrionaceae</taxon>
        <taxon>Vibrio</taxon>
    </lineage>
</organism>
<keyword evidence="4" id="KW-1185">Reference proteome</keyword>
<dbReference type="EMBL" id="JAQLOI010000001">
    <property type="protein sequence ID" value="MDB1123259.1"/>
    <property type="molecule type" value="Genomic_DNA"/>
</dbReference>
<comment type="similarity">
    <text evidence="1">Belongs to the 4-hydroxybenzoyl-CoA thioesterase family.</text>
</comment>
<evidence type="ECO:0000256" key="1">
    <source>
        <dbReference type="ARBA" id="ARBA00005953"/>
    </source>
</evidence>
<proteinExistence type="inferred from homology"/>
<dbReference type="PANTHER" id="PTHR31793:SF27">
    <property type="entry name" value="NOVEL THIOESTERASE SUPERFAMILY DOMAIN AND SAPOSIN A-TYPE DOMAIN CONTAINING PROTEIN (0610012H03RIK)"/>
    <property type="match status" value="1"/>
</dbReference>
<reference evidence="3 4" key="1">
    <citation type="submission" date="2023-01" db="EMBL/GenBank/DDBJ databases">
        <title>Vibrio sp. KJ40-1 sp.nov, isolated from marine algae.</title>
        <authorList>
            <person name="Butt M."/>
            <person name="Kim J.M.J."/>
            <person name="Jeon C.O.C."/>
        </authorList>
    </citation>
    <scope>NUCLEOTIDE SEQUENCE [LARGE SCALE GENOMIC DNA]</scope>
    <source>
        <strain evidence="3 4">KJ40-1</strain>
    </source>
</reference>
<evidence type="ECO:0000313" key="4">
    <source>
        <dbReference type="Proteomes" id="UP001210678"/>
    </source>
</evidence>
<comment type="caution">
    <text evidence="3">The sequence shown here is derived from an EMBL/GenBank/DDBJ whole genome shotgun (WGS) entry which is preliminary data.</text>
</comment>